<dbReference type="Proteomes" id="UP000800092">
    <property type="component" value="Unassembled WGS sequence"/>
</dbReference>
<evidence type="ECO:0000259" key="1">
    <source>
        <dbReference type="Pfam" id="PF25053"/>
    </source>
</evidence>
<dbReference type="OrthoDB" id="443402at2759"/>
<name>A0A6A6HG55_VIRVR</name>
<dbReference type="PANTHER" id="PTHR10039">
    <property type="entry name" value="AMELOGENIN"/>
    <property type="match status" value="1"/>
</dbReference>
<proteinExistence type="predicted"/>
<sequence length="311" mass="35627">MYQTYLRTGELDLMWLRFTELKSGLCRVLLELAARDFKICLFVDGMDEFEGDPLKICDLFQELTALPQVKLVVSSRPLNKFNSHFADCPTIHMQDLTRDDIETYVSDNLVKSPAMTRLGASSQTKAETFIKQIADRAEGVFLWVVLSVHSLLNGLYDGDALRELQTRLDALPQELHQLYYHMLKDLTLVYRDQAAKMFLVMLNNSKLPGGLISVLRSYYACEINLESAIQAPRVTMGIEERELLCEEMDKRINSRSRGLLEVRETDGHSPVVSFLHKSVVDFLKSDQTWIEVLDYFKKSPFDPDTDVVTNN</sequence>
<accession>A0A6A6HG55</accession>
<dbReference type="EMBL" id="ML991782">
    <property type="protein sequence ID" value="KAF2236931.1"/>
    <property type="molecule type" value="Genomic_DNA"/>
</dbReference>
<organism evidence="2 3">
    <name type="scientific">Viridothelium virens</name>
    <name type="common">Speckled blister lichen</name>
    <name type="synonym">Trypethelium virens</name>
    <dbReference type="NCBI Taxonomy" id="1048519"/>
    <lineage>
        <taxon>Eukaryota</taxon>
        <taxon>Fungi</taxon>
        <taxon>Dikarya</taxon>
        <taxon>Ascomycota</taxon>
        <taxon>Pezizomycotina</taxon>
        <taxon>Dothideomycetes</taxon>
        <taxon>Dothideomycetes incertae sedis</taxon>
        <taxon>Trypetheliales</taxon>
        <taxon>Trypetheliaceae</taxon>
        <taxon>Viridothelium</taxon>
    </lineage>
</organism>
<keyword evidence="3" id="KW-1185">Reference proteome</keyword>
<reference evidence="2" key="1">
    <citation type="journal article" date="2020" name="Stud. Mycol.">
        <title>101 Dothideomycetes genomes: a test case for predicting lifestyles and emergence of pathogens.</title>
        <authorList>
            <person name="Haridas S."/>
            <person name="Albert R."/>
            <person name="Binder M."/>
            <person name="Bloem J."/>
            <person name="Labutti K."/>
            <person name="Salamov A."/>
            <person name="Andreopoulos B."/>
            <person name="Baker S."/>
            <person name="Barry K."/>
            <person name="Bills G."/>
            <person name="Bluhm B."/>
            <person name="Cannon C."/>
            <person name="Castanera R."/>
            <person name="Culley D."/>
            <person name="Daum C."/>
            <person name="Ezra D."/>
            <person name="Gonzalez J."/>
            <person name="Henrissat B."/>
            <person name="Kuo A."/>
            <person name="Liang C."/>
            <person name="Lipzen A."/>
            <person name="Lutzoni F."/>
            <person name="Magnuson J."/>
            <person name="Mondo S."/>
            <person name="Nolan M."/>
            <person name="Ohm R."/>
            <person name="Pangilinan J."/>
            <person name="Park H.-J."/>
            <person name="Ramirez L."/>
            <person name="Alfaro M."/>
            <person name="Sun H."/>
            <person name="Tritt A."/>
            <person name="Yoshinaga Y."/>
            <person name="Zwiers L.-H."/>
            <person name="Turgeon B."/>
            <person name="Goodwin S."/>
            <person name="Spatafora J."/>
            <person name="Crous P."/>
            <person name="Grigoriev I."/>
        </authorList>
    </citation>
    <scope>NUCLEOTIDE SEQUENCE</scope>
    <source>
        <strain evidence="2">Tuck. ex Michener</strain>
    </source>
</reference>
<dbReference type="PANTHER" id="PTHR10039:SF5">
    <property type="entry name" value="NACHT DOMAIN-CONTAINING PROTEIN"/>
    <property type="match status" value="1"/>
</dbReference>
<evidence type="ECO:0000313" key="2">
    <source>
        <dbReference type="EMBL" id="KAF2236931.1"/>
    </source>
</evidence>
<dbReference type="AlphaFoldDB" id="A0A6A6HG55"/>
<protein>
    <recommendedName>
        <fullName evidence="1">DUF7791 domain-containing protein</fullName>
    </recommendedName>
</protein>
<dbReference type="InterPro" id="IPR056693">
    <property type="entry name" value="DUF7791"/>
</dbReference>
<evidence type="ECO:0000313" key="3">
    <source>
        <dbReference type="Proteomes" id="UP000800092"/>
    </source>
</evidence>
<dbReference type="Pfam" id="PF25053">
    <property type="entry name" value="DUF7791"/>
    <property type="match status" value="1"/>
</dbReference>
<feature type="domain" description="DUF7791" evidence="1">
    <location>
        <begin position="188"/>
        <end position="305"/>
    </location>
</feature>
<gene>
    <name evidence="2" type="ORF">EV356DRAFT_530446</name>
</gene>